<evidence type="ECO:0000313" key="11">
    <source>
        <dbReference type="Proteomes" id="UP000242502"/>
    </source>
</evidence>
<keyword evidence="1" id="KW-0813">Transport</keyword>
<evidence type="ECO:0000256" key="5">
    <source>
        <dbReference type="ARBA" id="ARBA00022840"/>
    </source>
</evidence>
<dbReference type="GO" id="GO:0005524">
    <property type="term" value="F:ATP binding"/>
    <property type="evidence" value="ECO:0007669"/>
    <property type="project" value="UniProtKB-KW"/>
</dbReference>
<name>A0A1D2QNW2_9GAMM</name>
<keyword evidence="3" id="KW-0410">Iron transport</keyword>
<evidence type="ECO:0000256" key="3">
    <source>
        <dbReference type="ARBA" id="ARBA00022496"/>
    </source>
</evidence>
<dbReference type="InterPro" id="IPR015853">
    <property type="entry name" value="ABC_transpr_FbpC"/>
</dbReference>
<dbReference type="STRING" id="62101.AB835_09875"/>
<feature type="domain" description="ABC transporter" evidence="9">
    <location>
        <begin position="10"/>
        <end position="242"/>
    </location>
</feature>
<proteinExistence type="predicted"/>
<dbReference type="InterPro" id="IPR008995">
    <property type="entry name" value="Mo/tungstate-bd_C_term_dom"/>
</dbReference>
<accession>A0A1D2QNW2</accession>
<dbReference type="GO" id="GO:0043190">
    <property type="term" value="C:ATP-binding cassette (ABC) transporter complex"/>
    <property type="evidence" value="ECO:0007669"/>
    <property type="project" value="InterPro"/>
</dbReference>
<dbReference type="Gene3D" id="2.40.50.100">
    <property type="match status" value="1"/>
</dbReference>
<dbReference type="SMART" id="SM00382">
    <property type="entry name" value="AAA"/>
    <property type="match status" value="1"/>
</dbReference>
<dbReference type="GO" id="GO:0016887">
    <property type="term" value="F:ATP hydrolysis activity"/>
    <property type="evidence" value="ECO:0007669"/>
    <property type="project" value="InterPro"/>
</dbReference>
<dbReference type="FunFam" id="3.40.50.300:FF:000425">
    <property type="entry name" value="Probable ABC transporter, ATP-binding subunit"/>
    <property type="match status" value="1"/>
</dbReference>
<evidence type="ECO:0000256" key="6">
    <source>
        <dbReference type="ARBA" id="ARBA00023004"/>
    </source>
</evidence>
<dbReference type="Pfam" id="PF00005">
    <property type="entry name" value="ABC_tran"/>
    <property type="match status" value="1"/>
</dbReference>
<keyword evidence="8" id="KW-0472">Membrane</keyword>
<keyword evidence="7" id="KW-0406">Ion transport</keyword>
<reference evidence="10 11" key="1">
    <citation type="journal article" date="2016" name="Appl. Environ. Microbiol.">
        <title>Lack of Overt Genome Reduction in the Bryostatin-Producing Bryozoan Symbiont "Candidatus Endobugula sertula".</title>
        <authorList>
            <person name="Miller I.J."/>
            <person name="Vanee N."/>
            <person name="Fong S.S."/>
            <person name="Lim-Fong G.E."/>
            <person name="Kwan J.C."/>
        </authorList>
    </citation>
    <scope>NUCLEOTIDE SEQUENCE [LARGE SCALE GENOMIC DNA]</scope>
    <source>
        <strain evidence="10">AB1-4</strain>
    </source>
</reference>
<evidence type="ECO:0000256" key="4">
    <source>
        <dbReference type="ARBA" id="ARBA00022741"/>
    </source>
</evidence>
<evidence type="ECO:0000256" key="7">
    <source>
        <dbReference type="ARBA" id="ARBA00023065"/>
    </source>
</evidence>
<organism evidence="10 11">
    <name type="scientific">Candidatus Endobugula sertula</name>
    <name type="common">Bugula neritina bacterial symbiont</name>
    <dbReference type="NCBI Taxonomy" id="62101"/>
    <lineage>
        <taxon>Bacteria</taxon>
        <taxon>Pseudomonadati</taxon>
        <taxon>Pseudomonadota</taxon>
        <taxon>Gammaproteobacteria</taxon>
        <taxon>Cellvibrionales</taxon>
        <taxon>Cellvibrionaceae</taxon>
        <taxon>Candidatus Endobugula</taxon>
    </lineage>
</organism>
<dbReference type="SUPFAM" id="SSF52540">
    <property type="entry name" value="P-loop containing nucleoside triphosphate hydrolases"/>
    <property type="match status" value="1"/>
</dbReference>
<dbReference type="PROSITE" id="PS00211">
    <property type="entry name" value="ABC_TRANSPORTER_1"/>
    <property type="match status" value="1"/>
</dbReference>
<evidence type="ECO:0000256" key="2">
    <source>
        <dbReference type="ARBA" id="ARBA00022475"/>
    </source>
</evidence>
<dbReference type="InterPro" id="IPR003593">
    <property type="entry name" value="AAA+_ATPase"/>
</dbReference>
<keyword evidence="5 10" id="KW-0067">ATP-binding</keyword>
<dbReference type="AlphaFoldDB" id="A0A1D2QNW2"/>
<comment type="caution">
    <text evidence="10">The sequence shown here is derived from an EMBL/GenBank/DDBJ whole genome shotgun (WGS) entry which is preliminary data.</text>
</comment>
<dbReference type="InterPro" id="IPR013611">
    <property type="entry name" value="Transp-assoc_OB_typ2"/>
</dbReference>
<dbReference type="GO" id="GO:0015697">
    <property type="term" value="P:quaternary ammonium group transport"/>
    <property type="evidence" value="ECO:0007669"/>
    <property type="project" value="UniProtKB-ARBA"/>
</dbReference>
<dbReference type="SUPFAM" id="SSF50331">
    <property type="entry name" value="MOP-like"/>
    <property type="match status" value="1"/>
</dbReference>
<keyword evidence="2" id="KW-1003">Cell membrane</keyword>
<evidence type="ECO:0000256" key="1">
    <source>
        <dbReference type="ARBA" id="ARBA00022448"/>
    </source>
</evidence>
<dbReference type="GO" id="GO:0015408">
    <property type="term" value="F:ABC-type ferric iron transporter activity"/>
    <property type="evidence" value="ECO:0007669"/>
    <property type="project" value="InterPro"/>
</dbReference>
<gene>
    <name evidence="10" type="ORF">AB835_09875</name>
</gene>
<dbReference type="PROSITE" id="PS50893">
    <property type="entry name" value="ABC_TRANSPORTER_2"/>
    <property type="match status" value="1"/>
</dbReference>
<dbReference type="PANTHER" id="PTHR42781">
    <property type="entry name" value="SPERMIDINE/PUTRESCINE IMPORT ATP-BINDING PROTEIN POTA"/>
    <property type="match status" value="1"/>
</dbReference>
<evidence type="ECO:0000259" key="9">
    <source>
        <dbReference type="PROSITE" id="PS50893"/>
    </source>
</evidence>
<dbReference type="Gene3D" id="3.40.50.300">
    <property type="entry name" value="P-loop containing nucleotide triphosphate hydrolases"/>
    <property type="match status" value="1"/>
</dbReference>
<evidence type="ECO:0000313" key="10">
    <source>
        <dbReference type="EMBL" id="ODS23266.1"/>
    </source>
</evidence>
<dbReference type="CDD" id="cd03259">
    <property type="entry name" value="ABC_Carb_Solutes_like"/>
    <property type="match status" value="1"/>
</dbReference>
<evidence type="ECO:0000256" key="8">
    <source>
        <dbReference type="ARBA" id="ARBA00023136"/>
    </source>
</evidence>
<dbReference type="PANTHER" id="PTHR42781:SF4">
    <property type="entry name" value="SPERMIDINE_PUTRESCINE IMPORT ATP-BINDING PROTEIN POTA"/>
    <property type="match status" value="1"/>
</dbReference>
<dbReference type="Proteomes" id="UP000242502">
    <property type="component" value="Unassembled WGS sequence"/>
</dbReference>
<dbReference type="Pfam" id="PF08402">
    <property type="entry name" value="TOBE_2"/>
    <property type="match status" value="1"/>
</dbReference>
<keyword evidence="4" id="KW-0547">Nucleotide-binding</keyword>
<keyword evidence="6" id="KW-0408">Iron</keyword>
<protein>
    <submittedName>
        <fullName evidence="10">ABC transporter ATP-binding protein</fullName>
    </submittedName>
</protein>
<dbReference type="InterPro" id="IPR050093">
    <property type="entry name" value="ABC_SmlMolc_Importer"/>
</dbReference>
<dbReference type="InterPro" id="IPR017871">
    <property type="entry name" value="ABC_transporter-like_CS"/>
</dbReference>
<dbReference type="InterPro" id="IPR027417">
    <property type="entry name" value="P-loop_NTPase"/>
</dbReference>
<dbReference type="InterPro" id="IPR003439">
    <property type="entry name" value="ABC_transporter-like_ATP-bd"/>
</dbReference>
<dbReference type="EMBL" id="MDLC01000034">
    <property type="protein sequence ID" value="ODS23266.1"/>
    <property type="molecule type" value="Genomic_DNA"/>
</dbReference>
<sequence>MGNVANLVQLSIDDITVGYDGLPVVQDISLTLGNGQIGCLLGPSGCGKSTLLRAIAGFEPVIMGDITMEGKLLSSVTMTVPPEQRQIGMVFQDLALFPHLSIAENISFGLRGWSTAEKAVRVKELLALVGLPSMENRYPHLLSGGQQQRIALARAMAPKPKLLLLDEPFSGLDASLREVLIPEVRDMLLQENVSVLLVTHDQMEAFAMADKVAVMQAGKIHQCDSAFNIYHEPKTRFVADFVGQGEFLRATIVDEFSVDSALGLLRSPHAHGFVKNQSVDILVRPDDVLHDDDSDVTAEIVTKQFRGSHFLYQVVLPSRQKLYCFASSHHNHALGEAIGIKLDLDHLVMFAESS</sequence>